<dbReference type="Pfam" id="PF18594">
    <property type="entry name" value="Sas6_CC"/>
    <property type="match status" value="1"/>
</dbReference>
<dbReference type="STRING" id="32473.ENSXCOP00000007701"/>
<dbReference type="Ensembl" id="ENSXCOT00000007798.1">
    <property type="protein sequence ID" value="ENSXCOP00000007701.1"/>
    <property type="gene ID" value="ENSXCOG00000005919.1"/>
</dbReference>
<protein>
    <recommendedName>
        <fullName evidence="2">SAS-6 coiled-coil domain-containing protein</fullName>
    </recommendedName>
</protein>
<feature type="domain" description="SAS-6 coiled-coil" evidence="2">
    <location>
        <begin position="63"/>
        <end position="91"/>
    </location>
</feature>
<dbReference type="PANTHER" id="PTHR44281:SF4">
    <property type="entry name" value="SPINDLE ASSEMBLY ABNORMAL PROTEIN 6 HOMOLOG"/>
    <property type="match status" value="1"/>
</dbReference>
<accession>A0A3B5LDC9</accession>
<dbReference type="Proteomes" id="UP000261380">
    <property type="component" value="Unplaced"/>
</dbReference>
<dbReference type="Gene3D" id="2.170.210.20">
    <property type="entry name" value="Spindle assembly abnormal protein 6, N-terminal domain"/>
    <property type="match status" value="1"/>
</dbReference>
<keyword evidence="1" id="KW-0175">Coiled coil</keyword>
<evidence type="ECO:0000313" key="4">
    <source>
        <dbReference type="Proteomes" id="UP000261380"/>
    </source>
</evidence>
<dbReference type="GO" id="GO:0005814">
    <property type="term" value="C:centriole"/>
    <property type="evidence" value="ECO:0007669"/>
    <property type="project" value="TreeGrafter"/>
</dbReference>
<sequence>NFVVLVTMTIKIYLILSYDRLFLLHLTCQSTMVEGCATFSVVETNAFKHLNHLSLRLIQGSNKEVKEYLAACLASLKAEKQALDRKLKETEDDLSRQLSYTQQTLSEKTKELEKLRSEWTNKTSSLSSRHSEELQLEREKILELQSRFQHETEQLRQELETAHRKSSQQLQSRVTELETSCREQTERKYKNESIIRDLKIKLSGSEEECQHLKQQVLSLRRENSTLDTEVHEKERVVSQLQVRVAVLEQEVKDKEMVMYRTKEVLEATQQQKVGAMEESAENKEVQLRKLEATVKSLSEELLKANGIIQKLQGEVRGLVGKVKVKNTVTVSQEKVLRETQAKLESVDKDLQSTQRQLLSKEEEVCLICCVFTELSCGVDMLLILFPSSLFSHHVSFYKSLIWGITGAVRLPWRNCGYYPVVSYHQCRSFMIMF</sequence>
<dbReference type="GeneTree" id="ENSGT00940000166458"/>
<dbReference type="InterPro" id="IPR038558">
    <property type="entry name" value="SAS-6_N_sf"/>
</dbReference>
<keyword evidence="4" id="KW-1185">Reference proteome</keyword>
<dbReference type="GO" id="GO:0005813">
    <property type="term" value="C:centrosome"/>
    <property type="evidence" value="ECO:0007669"/>
    <property type="project" value="TreeGrafter"/>
</dbReference>
<dbReference type="InterPro" id="IPR041513">
    <property type="entry name" value="SAS6_CC"/>
</dbReference>
<dbReference type="GO" id="GO:0007099">
    <property type="term" value="P:centriole replication"/>
    <property type="evidence" value="ECO:0007669"/>
    <property type="project" value="TreeGrafter"/>
</dbReference>
<dbReference type="AlphaFoldDB" id="A0A3B5LDC9"/>
<feature type="coiled-coil region" evidence="1">
    <location>
        <begin position="167"/>
        <end position="363"/>
    </location>
</feature>
<dbReference type="GO" id="GO:0007283">
    <property type="term" value="P:spermatogenesis"/>
    <property type="evidence" value="ECO:0007669"/>
    <property type="project" value="TreeGrafter"/>
</dbReference>
<evidence type="ECO:0000259" key="2">
    <source>
        <dbReference type="Pfam" id="PF18594"/>
    </source>
</evidence>
<feature type="coiled-coil region" evidence="1">
    <location>
        <begin position="73"/>
        <end position="118"/>
    </location>
</feature>
<evidence type="ECO:0000313" key="3">
    <source>
        <dbReference type="Ensembl" id="ENSXCOP00000007701.1"/>
    </source>
</evidence>
<organism evidence="3 4">
    <name type="scientific">Xiphophorus couchianus</name>
    <name type="common">Monterrey platyfish</name>
    <dbReference type="NCBI Taxonomy" id="32473"/>
    <lineage>
        <taxon>Eukaryota</taxon>
        <taxon>Metazoa</taxon>
        <taxon>Chordata</taxon>
        <taxon>Craniata</taxon>
        <taxon>Vertebrata</taxon>
        <taxon>Euteleostomi</taxon>
        <taxon>Actinopterygii</taxon>
        <taxon>Neopterygii</taxon>
        <taxon>Teleostei</taxon>
        <taxon>Neoteleostei</taxon>
        <taxon>Acanthomorphata</taxon>
        <taxon>Ovalentaria</taxon>
        <taxon>Atherinomorphae</taxon>
        <taxon>Cyprinodontiformes</taxon>
        <taxon>Poeciliidae</taxon>
        <taxon>Poeciliinae</taxon>
        <taxon>Xiphophorus</taxon>
    </lineage>
</organism>
<reference evidence="3" key="1">
    <citation type="submission" date="2025-08" db="UniProtKB">
        <authorList>
            <consortium name="Ensembl"/>
        </authorList>
    </citation>
    <scope>IDENTIFICATION</scope>
</reference>
<name>A0A3B5LDC9_9TELE</name>
<proteinExistence type="predicted"/>
<evidence type="ECO:0000256" key="1">
    <source>
        <dbReference type="SAM" id="Coils"/>
    </source>
</evidence>
<dbReference type="PANTHER" id="PTHR44281">
    <property type="entry name" value="SPINDLE ASSEMBLY ABNORMAL PROTEIN 6 HOMOLOG"/>
    <property type="match status" value="1"/>
</dbReference>
<reference evidence="3" key="2">
    <citation type="submission" date="2025-09" db="UniProtKB">
        <authorList>
            <consortium name="Ensembl"/>
        </authorList>
    </citation>
    <scope>IDENTIFICATION</scope>
</reference>